<gene>
    <name evidence="2" type="ORF">HU737_015015</name>
    <name evidence="1" type="ORF">HU737_25760</name>
</gene>
<name>A0A923G372_9PSED</name>
<reference evidence="1" key="1">
    <citation type="journal article" date="2020" name="Microorganisms">
        <title>Reliable Identification of Environmental Pseudomonas Isolates Using the rpoD Gene.</title>
        <authorList>
            <consortium name="The Broad Institute Genome Sequencing Platform"/>
            <person name="Girard L."/>
            <person name="Lood C."/>
            <person name="Rokni-Zadeh H."/>
            <person name="van Noort V."/>
            <person name="Lavigne R."/>
            <person name="De Mot R."/>
        </authorList>
    </citation>
    <scope>NUCLEOTIDE SEQUENCE</scope>
    <source>
        <strain evidence="1">SWRI10</strain>
    </source>
</reference>
<evidence type="ECO:0000313" key="1">
    <source>
        <dbReference type="EMBL" id="MBC3444107.1"/>
    </source>
</evidence>
<dbReference type="RefSeq" id="WP_186557768.1">
    <property type="nucleotide sequence ID" value="NZ_JABWRE020000001.1"/>
</dbReference>
<accession>A0A923G372</accession>
<evidence type="ECO:0000313" key="2">
    <source>
        <dbReference type="EMBL" id="MBV4537285.1"/>
    </source>
</evidence>
<proteinExistence type="predicted"/>
<dbReference type="EMBL" id="JABWRE020000001">
    <property type="protein sequence ID" value="MBV4537285.1"/>
    <property type="molecule type" value="Genomic_DNA"/>
</dbReference>
<sequence>MRIYQAKSLPDPTSRLTTPYFDNGTAWVYDDSYYIKIMDLRATEKFTIREWDNHTDIYTFKSLLHLTTTGWLRWGDLRRPPPGLVAPGLIKMK</sequence>
<reference evidence="1" key="2">
    <citation type="submission" date="2020-07" db="EMBL/GenBank/DDBJ databases">
        <authorList>
            <person name="Lood C."/>
            <person name="Girard L."/>
        </authorList>
    </citation>
    <scope>NUCLEOTIDE SEQUENCE</scope>
    <source>
        <strain evidence="1">SWRI10</strain>
    </source>
</reference>
<comment type="caution">
    <text evidence="1">The sequence shown here is derived from an EMBL/GenBank/DDBJ whole genome shotgun (WGS) entry which is preliminary data.</text>
</comment>
<dbReference type="AlphaFoldDB" id="A0A923G372"/>
<dbReference type="EMBL" id="JABWRE010000045">
    <property type="protein sequence ID" value="MBC3444107.1"/>
    <property type="molecule type" value="Genomic_DNA"/>
</dbReference>
<protein>
    <submittedName>
        <fullName evidence="1">Uncharacterized protein</fullName>
    </submittedName>
</protein>
<organism evidence="1">
    <name type="scientific">Pseudomonas urmiensis</name>
    <dbReference type="NCBI Taxonomy" id="2745493"/>
    <lineage>
        <taxon>Bacteria</taxon>
        <taxon>Pseudomonadati</taxon>
        <taxon>Pseudomonadota</taxon>
        <taxon>Gammaproteobacteria</taxon>
        <taxon>Pseudomonadales</taxon>
        <taxon>Pseudomonadaceae</taxon>
        <taxon>Pseudomonas</taxon>
    </lineage>
</organism>
<reference evidence="2" key="3">
    <citation type="submission" date="2021-06" db="EMBL/GenBank/DDBJ databases">
        <title>Updating the genus Pseudomonas: Description of 43 new species and partition of the Pseudomonas putida group.</title>
        <authorList>
            <person name="Girard L."/>
            <person name="Lood C."/>
            <person name="Vandamme P."/>
            <person name="Rokni-Zadeh H."/>
            <person name="Van Noort V."/>
            <person name="Hofte M."/>
            <person name="Lavigne R."/>
            <person name="De Mot R."/>
        </authorList>
    </citation>
    <scope>NUCLEOTIDE SEQUENCE</scope>
    <source>
        <strain evidence="2">SWRI10</strain>
    </source>
</reference>
<dbReference type="Proteomes" id="UP000599879">
    <property type="component" value="Unassembled WGS sequence"/>
</dbReference>